<evidence type="ECO:0000313" key="1">
    <source>
        <dbReference type="EMBL" id="NIH54427.1"/>
    </source>
</evidence>
<dbReference type="Proteomes" id="UP000541033">
    <property type="component" value="Unassembled WGS sequence"/>
</dbReference>
<dbReference type="Pfam" id="PF05768">
    <property type="entry name" value="Glrx-like"/>
    <property type="match status" value="1"/>
</dbReference>
<sequence>MAKIELTLIGKPGCHLCDDAREVVGAVLADPVLAESPHSFELAEQSILEDDALFERYAEEIPVLLINDRVHNYWRIDPDRLRRALLEMPTS</sequence>
<dbReference type="InterPro" id="IPR008554">
    <property type="entry name" value="Glutaredoxin-like"/>
</dbReference>
<proteinExistence type="predicted"/>
<evidence type="ECO:0000313" key="2">
    <source>
        <dbReference type="Proteomes" id="UP000541033"/>
    </source>
</evidence>
<dbReference type="InterPro" id="IPR036249">
    <property type="entry name" value="Thioredoxin-like_sf"/>
</dbReference>
<dbReference type="PANTHER" id="PTHR33558">
    <property type="entry name" value="GLUTAREDOXIN-LIKE PROTEIN C5ORF63 HOMOLOG"/>
    <property type="match status" value="1"/>
</dbReference>
<dbReference type="AlphaFoldDB" id="A0A7X5TV53"/>
<dbReference type="RefSeq" id="WP_167150808.1">
    <property type="nucleotide sequence ID" value="NZ_JAAMOX010000002.1"/>
</dbReference>
<evidence type="ECO:0008006" key="3">
    <source>
        <dbReference type="Google" id="ProtNLM"/>
    </source>
</evidence>
<accession>A0A7X5TV53</accession>
<dbReference type="SUPFAM" id="SSF52833">
    <property type="entry name" value="Thioredoxin-like"/>
    <property type="match status" value="1"/>
</dbReference>
<keyword evidence="2" id="KW-1185">Reference proteome</keyword>
<gene>
    <name evidence="1" type="ORF">FHX76_002323</name>
</gene>
<comment type="caution">
    <text evidence="1">The sequence shown here is derived from an EMBL/GenBank/DDBJ whole genome shotgun (WGS) entry which is preliminary data.</text>
</comment>
<reference evidence="1 2" key="1">
    <citation type="submission" date="2020-02" db="EMBL/GenBank/DDBJ databases">
        <title>Sequencing the genomes of 1000 actinobacteria strains.</title>
        <authorList>
            <person name="Klenk H.-P."/>
        </authorList>
    </citation>
    <scope>NUCLEOTIDE SEQUENCE [LARGE SCALE GENOMIC DNA]</scope>
    <source>
        <strain evidence="1 2">DSM 27960</strain>
    </source>
</reference>
<name>A0A7X5TV53_9MICO</name>
<organism evidence="1 2">
    <name type="scientific">Lysinibacter cavernae</name>
    <dbReference type="NCBI Taxonomy" id="1640652"/>
    <lineage>
        <taxon>Bacteria</taxon>
        <taxon>Bacillati</taxon>
        <taxon>Actinomycetota</taxon>
        <taxon>Actinomycetes</taxon>
        <taxon>Micrococcales</taxon>
        <taxon>Microbacteriaceae</taxon>
        <taxon>Lysinibacter</taxon>
    </lineage>
</organism>
<dbReference type="Gene3D" id="3.40.30.10">
    <property type="entry name" value="Glutaredoxin"/>
    <property type="match status" value="1"/>
</dbReference>
<dbReference type="PANTHER" id="PTHR33558:SF1">
    <property type="entry name" value="GLUTAREDOXIN-LIKE PROTEIN C5ORF63 HOMOLOG"/>
    <property type="match status" value="1"/>
</dbReference>
<dbReference type="InterPro" id="IPR052565">
    <property type="entry name" value="Glutaredoxin-like_YDR286C"/>
</dbReference>
<dbReference type="EMBL" id="JAAMOX010000002">
    <property type="protein sequence ID" value="NIH54427.1"/>
    <property type="molecule type" value="Genomic_DNA"/>
</dbReference>
<protein>
    <recommendedName>
        <fullName evidence="3">Glutaredoxin family protein</fullName>
    </recommendedName>
</protein>